<name>A0A2Z6RWP9_9GLOM</name>
<evidence type="ECO:0000256" key="1">
    <source>
        <dbReference type="SAM" id="Phobius"/>
    </source>
</evidence>
<evidence type="ECO:0000313" key="3">
    <source>
        <dbReference type="Proteomes" id="UP000247702"/>
    </source>
</evidence>
<dbReference type="EMBL" id="BEXD01001956">
    <property type="protein sequence ID" value="GBB96446.1"/>
    <property type="molecule type" value="Genomic_DNA"/>
</dbReference>
<evidence type="ECO:0000313" key="2">
    <source>
        <dbReference type="EMBL" id="GBB96446.1"/>
    </source>
</evidence>
<comment type="caution">
    <text evidence="2">The sequence shown here is derived from an EMBL/GenBank/DDBJ whole genome shotgun (WGS) entry which is preliminary data.</text>
</comment>
<proteinExistence type="predicted"/>
<organism evidence="2 3">
    <name type="scientific">Rhizophagus clarus</name>
    <dbReference type="NCBI Taxonomy" id="94130"/>
    <lineage>
        <taxon>Eukaryota</taxon>
        <taxon>Fungi</taxon>
        <taxon>Fungi incertae sedis</taxon>
        <taxon>Mucoromycota</taxon>
        <taxon>Glomeromycotina</taxon>
        <taxon>Glomeromycetes</taxon>
        <taxon>Glomerales</taxon>
        <taxon>Glomeraceae</taxon>
        <taxon>Rhizophagus</taxon>
    </lineage>
</organism>
<gene>
    <name evidence="2" type="ORF">RclHR1_27590005</name>
</gene>
<keyword evidence="1" id="KW-0472">Membrane</keyword>
<dbReference type="AlphaFoldDB" id="A0A2Z6RWP9"/>
<dbReference type="Gene3D" id="1.10.150.50">
    <property type="entry name" value="Transcription Factor, Ets-1"/>
    <property type="match status" value="1"/>
</dbReference>
<keyword evidence="1" id="KW-0812">Transmembrane</keyword>
<keyword evidence="3" id="KW-1185">Reference proteome</keyword>
<accession>A0A2Z6RWP9</accession>
<sequence>MSTSTTTEPSVEEVEGYNTDALITFLNGKNFGLNENKIQIIRDQGIDGASFLMLNEESLTFVRLVCYSTDVFQHNYFRSIYYSFLCFACLLYNHIIPNTYLFLCFSFLLLIVKPAQKTHSRYRRSTWC</sequence>
<dbReference type="Proteomes" id="UP000247702">
    <property type="component" value="Unassembled WGS sequence"/>
</dbReference>
<protein>
    <submittedName>
        <fullName evidence="2">Uncharacterized protein</fullName>
    </submittedName>
</protein>
<feature type="transmembrane region" description="Helical" evidence="1">
    <location>
        <begin position="80"/>
        <end position="112"/>
    </location>
</feature>
<dbReference type="InterPro" id="IPR013761">
    <property type="entry name" value="SAM/pointed_sf"/>
</dbReference>
<reference evidence="2 3" key="1">
    <citation type="submission" date="2017-11" db="EMBL/GenBank/DDBJ databases">
        <title>The genome of Rhizophagus clarus HR1 reveals common genetic basis of auxotrophy among arbuscular mycorrhizal fungi.</title>
        <authorList>
            <person name="Kobayashi Y."/>
        </authorList>
    </citation>
    <scope>NUCLEOTIDE SEQUENCE [LARGE SCALE GENOMIC DNA]</scope>
    <source>
        <strain evidence="2 3">HR1</strain>
    </source>
</reference>
<keyword evidence="1" id="KW-1133">Transmembrane helix</keyword>